<dbReference type="EMBL" id="NJHN03000028">
    <property type="protein sequence ID" value="KAH9424641.1"/>
    <property type="molecule type" value="Genomic_DNA"/>
</dbReference>
<accession>A0ABQ8JPV3</accession>
<proteinExistence type="predicted"/>
<keyword evidence="2" id="KW-1185">Reference proteome</keyword>
<reference evidence="1 2" key="2">
    <citation type="journal article" date="2022" name="Mol. Biol. Evol.">
        <title>Comparative Genomics Reveals Insights into the Divergent Evolution of Astigmatic Mites and Household Pest Adaptations.</title>
        <authorList>
            <person name="Xiong Q."/>
            <person name="Wan A.T."/>
            <person name="Liu X."/>
            <person name="Fung C.S."/>
            <person name="Xiao X."/>
            <person name="Malainual N."/>
            <person name="Hou J."/>
            <person name="Wang L."/>
            <person name="Wang M."/>
            <person name="Yang K.Y."/>
            <person name="Cui Y."/>
            <person name="Leung E.L."/>
            <person name="Nong W."/>
            <person name="Shin S.K."/>
            <person name="Au S.W."/>
            <person name="Jeong K.Y."/>
            <person name="Chew F.T."/>
            <person name="Hui J.H."/>
            <person name="Leung T.F."/>
            <person name="Tungtrongchitr A."/>
            <person name="Zhong N."/>
            <person name="Liu Z."/>
            <person name="Tsui S.K."/>
        </authorList>
    </citation>
    <scope>NUCLEOTIDE SEQUENCE [LARGE SCALE GENOMIC DNA]</scope>
    <source>
        <strain evidence="1">Derp</strain>
    </source>
</reference>
<reference evidence="1 2" key="1">
    <citation type="journal article" date="2018" name="J. Allergy Clin. Immunol.">
        <title>High-quality assembly of Dermatophagoides pteronyssinus genome and transcriptome reveals a wide range of novel allergens.</title>
        <authorList>
            <person name="Liu X.Y."/>
            <person name="Yang K.Y."/>
            <person name="Wang M.Q."/>
            <person name="Kwok J.S."/>
            <person name="Zeng X."/>
            <person name="Yang Z."/>
            <person name="Xiao X.J."/>
            <person name="Lau C.P."/>
            <person name="Li Y."/>
            <person name="Huang Z.M."/>
            <person name="Ba J.G."/>
            <person name="Yim A.K."/>
            <person name="Ouyang C.Y."/>
            <person name="Ngai S.M."/>
            <person name="Chan T.F."/>
            <person name="Leung E.L."/>
            <person name="Liu L."/>
            <person name="Liu Z.G."/>
            <person name="Tsui S.K."/>
        </authorList>
    </citation>
    <scope>NUCLEOTIDE SEQUENCE [LARGE SCALE GENOMIC DNA]</scope>
    <source>
        <strain evidence="1">Derp</strain>
    </source>
</reference>
<protein>
    <submittedName>
        <fullName evidence="1">Uncharacterized protein</fullName>
    </submittedName>
</protein>
<sequence length="70" mass="8185">MILNVTNWNPFLSITFFGKCLIYNSNNNSEMRLNKNPFEIFEKKVSCNEDDVISHFLAAGKFIKILIHNF</sequence>
<gene>
    <name evidence="1" type="ORF">DERP_013064</name>
</gene>
<evidence type="ECO:0000313" key="2">
    <source>
        <dbReference type="Proteomes" id="UP000887458"/>
    </source>
</evidence>
<comment type="caution">
    <text evidence="1">The sequence shown here is derived from an EMBL/GenBank/DDBJ whole genome shotgun (WGS) entry which is preliminary data.</text>
</comment>
<evidence type="ECO:0000313" key="1">
    <source>
        <dbReference type="EMBL" id="KAH9424641.1"/>
    </source>
</evidence>
<name>A0ABQ8JPV3_DERPT</name>
<organism evidence="1 2">
    <name type="scientific">Dermatophagoides pteronyssinus</name>
    <name type="common">European house dust mite</name>
    <dbReference type="NCBI Taxonomy" id="6956"/>
    <lineage>
        <taxon>Eukaryota</taxon>
        <taxon>Metazoa</taxon>
        <taxon>Ecdysozoa</taxon>
        <taxon>Arthropoda</taxon>
        <taxon>Chelicerata</taxon>
        <taxon>Arachnida</taxon>
        <taxon>Acari</taxon>
        <taxon>Acariformes</taxon>
        <taxon>Sarcoptiformes</taxon>
        <taxon>Astigmata</taxon>
        <taxon>Psoroptidia</taxon>
        <taxon>Analgoidea</taxon>
        <taxon>Pyroglyphidae</taxon>
        <taxon>Dermatophagoidinae</taxon>
        <taxon>Dermatophagoides</taxon>
    </lineage>
</organism>
<dbReference type="Proteomes" id="UP000887458">
    <property type="component" value="Unassembled WGS sequence"/>
</dbReference>